<dbReference type="Pfam" id="PF04402">
    <property type="entry name" value="SIMPL"/>
    <property type="match status" value="1"/>
</dbReference>
<keyword evidence="3" id="KW-1185">Reference proteome</keyword>
<evidence type="ECO:0000256" key="1">
    <source>
        <dbReference type="SAM" id="SignalP"/>
    </source>
</evidence>
<dbReference type="GO" id="GO:0006974">
    <property type="term" value="P:DNA damage response"/>
    <property type="evidence" value="ECO:0007669"/>
    <property type="project" value="TreeGrafter"/>
</dbReference>
<feature type="chain" id="PRO_5004172259" description="SIMPL domain-containing protein" evidence="1">
    <location>
        <begin position="37"/>
        <end position="262"/>
    </location>
</feature>
<evidence type="ECO:0000313" key="3">
    <source>
        <dbReference type="Proteomes" id="UP000004310"/>
    </source>
</evidence>
<dbReference type="PANTHER" id="PTHR34387:SF1">
    <property type="entry name" value="PERIPLASMIC IMMUNOGENIC PROTEIN"/>
    <property type="match status" value="1"/>
</dbReference>
<sequence>MEMTKLNGVMQSRLGLMAVACVLALPAIGGVQPATAQANITENPARGTISVTGYGEVSARPDEAILGFTVLRQGESAKAAVDATSEAMREVIGGMRELGAEDRDLQTATIQIFPQYGEADETQPGRGRSNEIVGYEARNTLSVTVREIANVGAYLDRAIELGVNQGGDVNFTIADDEELLSEARRSAVEDAREKAELYAQAANVSIDRIVSIAEPSAYRGPQPEMMQMRMAADSGGGGVPIEAGEIIRSASIEIVFSIRNSD</sequence>
<dbReference type="PANTHER" id="PTHR34387">
    <property type="entry name" value="SLR1258 PROTEIN"/>
    <property type="match status" value="1"/>
</dbReference>
<dbReference type="EMBL" id="AATP01000001">
    <property type="protein sequence ID" value="EAU42944.1"/>
    <property type="molecule type" value="Genomic_DNA"/>
</dbReference>
<keyword evidence="1" id="KW-0732">Signal</keyword>
<dbReference type="AlphaFoldDB" id="Q0G5X0"/>
<dbReference type="eggNOG" id="COG2968">
    <property type="taxonomic scope" value="Bacteria"/>
</dbReference>
<dbReference type="Gene3D" id="3.30.70.2970">
    <property type="entry name" value="Protein of unknown function (DUF541), domain 2"/>
    <property type="match status" value="1"/>
</dbReference>
<comment type="caution">
    <text evidence="2">The sequence shown here is derived from an EMBL/GenBank/DDBJ whole genome shotgun (WGS) entry which is preliminary data.</text>
</comment>
<dbReference type="Proteomes" id="UP000004310">
    <property type="component" value="Unassembled WGS sequence"/>
</dbReference>
<feature type="signal peptide" evidence="1">
    <location>
        <begin position="1"/>
        <end position="36"/>
    </location>
</feature>
<evidence type="ECO:0000313" key="2">
    <source>
        <dbReference type="EMBL" id="EAU42944.1"/>
    </source>
</evidence>
<reference evidence="2 3" key="1">
    <citation type="journal article" date="2010" name="J. Bacteriol.">
        <title>Genome sequence of Fulvimarina pelagi HTCC2506T, a Mn(II)-oxidizing alphaproteobacterium possessing an aerobic anoxygenic photosynthetic gene cluster and Xanthorhodopsin.</title>
        <authorList>
            <person name="Kang I."/>
            <person name="Oh H.M."/>
            <person name="Lim S.I."/>
            <person name="Ferriera S."/>
            <person name="Giovannoni S.J."/>
            <person name="Cho J.C."/>
        </authorList>
    </citation>
    <scope>NUCLEOTIDE SEQUENCE [LARGE SCALE GENOMIC DNA]</scope>
    <source>
        <strain evidence="2 3">HTCC2506</strain>
    </source>
</reference>
<organism evidence="2 3">
    <name type="scientific">Fulvimarina pelagi HTCC2506</name>
    <dbReference type="NCBI Taxonomy" id="314231"/>
    <lineage>
        <taxon>Bacteria</taxon>
        <taxon>Pseudomonadati</taxon>
        <taxon>Pseudomonadota</taxon>
        <taxon>Alphaproteobacteria</taxon>
        <taxon>Hyphomicrobiales</taxon>
        <taxon>Aurantimonadaceae</taxon>
        <taxon>Fulvimarina</taxon>
    </lineage>
</organism>
<dbReference type="Gene3D" id="3.30.110.170">
    <property type="entry name" value="Protein of unknown function (DUF541), domain 1"/>
    <property type="match status" value="1"/>
</dbReference>
<gene>
    <name evidence="2" type="ORF">FP2506_08881</name>
</gene>
<evidence type="ECO:0008006" key="4">
    <source>
        <dbReference type="Google" id="ProtNLM"/>
    </source>
</evidence>
<accession>Q0G5X0</accession>
<dbReference type="InterPro" id="IPR052022">
    <property type="entry name" value="26kDa_periplasmic_antigen"/>
</dbReference>
<dbReference type="HOGENOM" id="CLU_080344_4_0_5"/>
<protein>
    <recommendedName>
        <fullName evidence="4">SIMPL domain-containing protein</fullName>
    </recommendedName>
</protein>
<name>Q0G5X0_9HYPH</name>
<dbReference type="InterPro" id="IPR007497">
    <property type="entry name" value="SIMPL/DUF541"/>
</dbReference>
<dbReference type="STRING" id="217511.GCA_001463845_00542"/>
<proteinExistence type="predicted"/>